<sequence>LIEYNILISSACFKCVFNYLIPFDFDLRMSNAQFALFGNEVDEEYLYSLGSLGWEGVKNEAIRVKLEKESLLDETLELAFGNYKTFIEASEQSKAVNNCLSSILESNEKVSKDISEFSEACEKFQKQAEHLSNQRKATSLVLEKHTRLLEILELPQLCETCVRNGSYEEALELQRYALKLDKKLGSIPIISDIVKSVKDSSHLMLNQLLSRLKTQIALPACLRVVGYLRRMDVYSESELRVRFLQARESWLNGIISTVARTDDSYDYLSKVMELTRVHLFEIVTQYRAIFTDDDPILSSPLRNNTSNRQLFSAWIQRRVTIFIKTVKDELNRPIKYHQSSIDALLGQAMYFGQSMGRVGVDFRVLLIPVFTDAVKNSALRYLTDADIRFRQGMEKIALKNSLLPSSNFNIEDPNHPPMSIMEFLPLAEVTNSLLSCLNETRLCAPLSLSQDIGNHFENLIYSCTQVLGTYPTSRFSDTEWNAFKRLISVYSRDFIPFIIKSFNSVFPKEQIGKSIGIAPADVKELNRNAFIEPLRHLLPHEIISDLSVVINQESVANTKFAVDRVETLEDASKDEVLDAKP</sequence>
<evidence type="ECO:0000256" key="5">
    <source>
        <dbReference type="ARBA" id="ARBA00022927"/>
    </source>
</evidence>
<dbReference type="SUPFAM" id="SSF74788">
    <property type="entry name" value="Cullin repeat-like"/>
    <property type="match status" value="1"/>
</dbReference>
<dbReference type="PANTHER" id="PTHR21311">
    <property type="entry name" value="CONSERVED OLIGOMERIC GOLGI COMPLEX COMPONENT 8"/>
    <property type="match status" value="1"/>
</dbReference>
<protein>
    <recommendedName>
        <fullName evidence="3">Conserved oligomeric Golgi complex subunit 8</fullName>
    </recommendedName>
    <alternativeName>
        <fullName evidence="8">Component of oligomeric Golgi complex 8</fullName>
    </alternativeName>
</protein>
<dbReference type="GO" id="GO:0006891">
    <property type="term" value="P:intra-Golgi vesicle-mediated transport"/>
    <property type="evidence" value="ECO:0007669"/>
    <property type="project" value="TreeGrafter"/>
</dbReference>
<reference evidence="10" key="1">
    <citation type="submission" date="2014-05" db="EMBL/GenBank/DDBJ databases">
        <authorList>
            <person name="Chronopoulou M."/>
        </authorList>
    </citation>
    <scope>NUCLEOTIDE SEQUENCE</scope>
    <source>
        <tissue evidence="10">Whole organism</tissue>
    </source>
</reference>
<name>A0A0K2U4R1_LEPSM</name>
<dbReference type="GO" id="GO:0015031">
    <property type="term" value="P:protein transport"/>
    <property type="evidence" value="ECO:0007669"/>
    <property type="project" value="UniProtKB-KW"/>
</dbReference>
<proteinExistence type="inferred from homology"/>
<dbReference type="EMBL" id="HACA01015659">
    <property type="protein sequence ID" value="CDW33020.1"/>
    <property type="molecule type" value="Transcribed_RNA"/>
</dbReference>
<evidence type="ECO:0000256" key="2">
    <source>
        <dbReference type="ARBA" id="ARBA00006419"/>
    </source>
</evidence>
<comment type="subcellular location">
    <subcellularLocation>
        <location evidence="1">Golgi apparatus membrane</location>
        <topology evidence="1">Peripheral membrane protein</topology>
    </subcellularLocation>
</comment>
<feature type="coiled-coil region" evidence="9">
    <location>
        <begin position="107"/>
        <end position="134"/>
    </location>
</feature>
<gene>
    <name evidence="10" type="primary">COG8</name>
</gene>
<keyword evidence="5" id="KW-0653">Protein transport</keyword>
<comment type="similarity">
    <text evidence="2">Belongs to the COG8 family.</text>
</comment>
<keyword evidence="7" id="KW-0472">Membrane</keyword>
<evidence type="ECO:0000256" key="4">
    <source>
        <dbReference type="ARBA" id="ARBA00022448"/>
    </source>
</evidence>
<dbReference type="OrthoDB" id="1661054at2759"/>
<dbReference type="AlphaFoldDB" id="A0A0K2U4R1"/>
<evidence type="ECO:0000313" key="10">
    <source>
        <dbReference type="EMBL" id="CDW33020.1"/>
    </source>
</evidence>
<keyword evidence="9" id="KW-0175">Coiled coil</keyword>
<evidence type="ECO:0000256" key="1">
    <source>
        <dbReference type="ARBA" id="ARBA00004395"/>
    </source>
</evidence>
<dbReference type="GO" id="GO:0000139">
    <property type="term" value="C:Golgi membrane"/>
    <property type="evidence" value="ECO:0007669"/>
    <property type="project" value="UniProtKB-SubCell"/>
</dbReference>
<feature type="non-terminal residue" evidence="10">
    <location>
        <position position="1"/>
    </location>
</feature>
<accession>A0A0K2U4R1</accession>
<keyword evidence="4" id="KW-0813">Transport</keyword>
<evidence type="ECO:0000256" key="7">
    <source>
        <dbReference type="ARBA" id="ARBA00023136"/>
    </source>
</evidence>
<dbReference type="InterPro" id="IPR007255">
    <property type="entry name" value="COG8"/>
</dbReference>
<evidence type="ECO:0000256" key="8">
    <source>
        <dbReference type="ARBA" id="ARBA00031347"/>
    </source>
</evidence>
<dbReference type="GO" id="GO:0017119">
    <property type="term" value="C:Golgi transport complex"/>
    <property type="evidence" value="ECO:0007669"/>
    <property type="project" value="InterPro"/>
</dbReference>
<evidence type="ECO:0000256" key="3">
    <source>
        <dbReference type="ARBA" id="ARBA00020983"/>
    </source>
</evidence>
<dbReference type="Pfam" id="PF04124">
    <property type="entry name" value="Dor1"/>
    <property type="match status" value="1"/>
</dbReference>
<evidence type="ECO:0000256" key="6">
    <source>
        <dbReference type="ARBA" id="ARBA00023034"/>
    </source>
</evidence>
<evidence type="ECO:0000256" key="9">
    <source>
        <dbReference type="SAM" id="Coils"/>
    </source>
</evidence>
<dbReference type="InterPro" id="IPR016159">
    <property type="entry name" value="Cullin_repeat-like_dom_sf"/>
</dbReference>
<organism evidence="10">
    <name type="scientific">Lepeophtheirus salmonis</name>
    <name type="common">Salmon louse</name>
    <name type="synonym">Caligus salmonis</name>
    <dbReference type="NCBI Taxonomy" id="72036"/>
    <lineage>
        <taxon>Eukaryota</taxon>
        <taxon>Metazoa</taxon>
        <taxon>Ecdysozoa</taxon>
        <taxon>Arthropoda</taxon>
        <taxon>Crustacea</taxon>
        <taxon>Multicrustacea</taxon>
        <taxon>Hexanauplia</taxon>
        <taxon>Copepoda</taxon>
        <taxon>Siphonostomatoida</taxon>
        <taxon>Caligidae</taxon>
        <taxon>Lepeophtheirus</taxon>
    </lineage>
</organism>
<keyword evidence="6" id="KW-0333">Golgi apparatus</keyword>
<dbReference type="PANTHER" id="PTHR21311:SF0">
    <property type="entry name" value="CONSERVED OLIGOMERIC GOLGI COMPLEX SUBUNIT 8"/>
    <property type="match status" value="1"/>
</dbReference>